<dbReference type="Gene3D" id="3.30.565.10">
    <property type="entry name" value="Histidine kinase-like ATPase, C-terminal domain"/>
    <property type="match status" value="1"/>
</dbReference>
<keyword evidence="1" id="KW-0812">Transmembrane</keyword>
<organism evidence="3 4">
    <name type="scientific">Dokdonella soli</name>
    <dbReference type="NCBI Taxonomy" id="529810"/>
    <lineage>
        <taxon>Bacteria</taxon>
        <taxon>Pseudomonadati</taxon>
        <taxon>Pseudomonadota</taxon>
        <taxon>Gammaproteobacteria</taxon>
        <taxon>Lysobacterales</taxon>
        <taxon>Rhodanobacteraceae</taxon>
        <taxon>Dokdonella</taxon>
    </lineage>
</organism>
<dbReference type="InterPro" id="IPR005467">
    <property type="entry name" value="His_kinase_dom"/>
</dbReference>
<dbReference type="Proteomes" id="UP001501523">
    <property type="component" value="Unassembled WGS sequence"/>
</dbReference>
<dbReference type="InterPro" id="IPR050640">
    <property type="entry name" value="Bact_2-comp_sensor_kinase"/>
</dbReference>
<comment type="caution">
    <text evidence="3">The sequence shown here is derived from an EMBL/GenBank/DDBJ whole genome shotgun (WGS) entry which is preliminary data.</text>
</comment>
<dbReference type="InterPro" id="IPR010559">
    <property type="entry name" value="Sig_transdc_His_kin_internal"/>
</dbReference>
<dbReference type="PANTHER" id="PTHR34220">
    <property type="entry name" value="SENSOR HISTIDINE KINASE YPDA"/>
    <property type="match status" value="1"/>
</dbReference>
<reference evidence="3 4" key="1">
    <citation type="journal article" date="2019" name="Int. J. Syst. Evol. Microbiol.">
        <title>The Global Catalogue of Microorganisms (GCM) 10K type strain sequencing project: providing services to taxonomists for standard genome sequencing and annotation.</title>
        <authorList>
            <consortium name="The Broad Institute Genomics Platform"/>
            <consortium name="The Broad Institute Genome Sequencing Center for Infectious Disease"/>
            <person name="Wu L."/>
            <person name="Ma J."/>
        </authorList>
    </citation>
    <scope>NUCLEOTIDE SEQUENCE [LARGE SCALE GENOMIC DNA]</scope>
    <source>
        <strain evidence="3 4">JCM 15421</strain>
    </source>
</reference>
<dbReference type="PANTHER" id="PTHR34220:SF7">
    <property type="entry name" value="SENSOR HISTIDINE KINASE YPDA"/>
    <property type="match status" value="1"/>
</dbReference>
<dbReference type="PROSITE" id="PS50109">
    <property type="entry name" value="HIS_KIN"/>
    <property type="match status" value="1"/>
</dbReference>
<dbReference type="Pfam" id="PF06580">
    <property type="entry name" value="His_kinase"/>
    <property type="match status" value="1"/>
</dbReference>
<keyword evidence="4" id="KW-1185">Reference proteome</keyword>
<keyword evidence="1" id="KW-0472">Membrane</keyword>
<dbReference type="EMBL" id="BAAAEU010000024">
    <property type="protein sequence ID" value="GAA0721891.1"/>
    <property type="molecule type" value="Genomic_DNA"/>
</dbReference>
<sequence length="364" mass="40692">MTTTTTRQFWILQTAVWLGYGIETYFAGLGMGRPVGYYQLAVFDALCGFVLTLVIRQGLKYSWNWPLRARLWTGGGLLIAVSVVYGYMWAIAIYHMCTECKPPPSALGYLSFFAGALYLMIAWTGGYVGIKLARQLQQEKETALQATAMAHQAQLRMLRYQLNPHFLFNTLNAISTLILDDRRDQANGMVGALSAFLRYSLDNNPEQKVTLDQEIGAIKRYLAIEQLRFGERLKVGILVTPPAGSARVPSLILQPLIENAVKYAVSKREEGGRIEIVARVDGDMLDITLRDDGPGSADYQPHSRGGAGVGLANTRERLRVLYGAWHEFTIRSPRRQGTEVHLAFPFERSSTEASTDAHTHTDRR</sequence>
<feature type="domain" description="Histidine kinase" evidence="2">
    <location>
        <begin position="252"/>
        <end position="348"/>
    </location>
</feature>
<dbReference type="SMART" id="SM00387">
    <property type="entry name" value="HATPase_c"/>
    <property type="match status" value="1"/>
</dbReference>
<feature type="transmembrane region" description="Helical" evidence="1">
    <location>
        <begin position="106"/>
        <end position="130"/>
    </location>
</feature>
<dbReference type="SUPFAM" id="SSF55874">
    <property type="entry name" value="ATPase domain of HSP90 chaperone/DNA topoisomerase II/histidine kinase"/>
    <property type="match status" value="1"/>
</dbReference>
<evidence type="ECO:0000313" key="4">
    <source>
        <dbReference type="Proteomes" id="UP001501523"/>
    </source>
</evidence>
<feature type="transmembrane region" description="Helical" evidence="1">
    <location>
        <begin position="9"/>
        <end position="31"/>
    </location>
</feature>
<protein>
    <recommendedName>
        <fullName evidence="2">Histidine kinase domain-containing protein</fullName>
    </recommendedName>
</protein>
<keyword evidence="1" id="KW-1133">Transmembrane helix</keyword>
<evidence type="ECO:0000256" key="1">
    <source>
        <dbReference type="SAM" id="Phobius"/>
    </source>
</evidence>
<accession>A0ABN1IVH5</accession>
<dbReference type="Pfam" id="PF02518">
    <property type="entry name" value="HATPase_c"/>
    <property type="match status" value="1"/>
</dbReference>
<dbReference type="InterPro" id="IPR003594">
    <property type="entry name" value="HATPase_dom"/>
</dbReference>
<proteinExistence type="predicted"/>
<dbReference type="RefSeq" id="WP_343793062.1">
    <property type="nucleotide sequence ID" value="NZ_BAAAEU010000024.1"/>
</dbReference>
<dbReference type="InterPro" id="IPR036890">
    <property type="entry name" value="HATPase_C_sf"/>
</dbReference>
<evidence type="ECO:0000259" key="2">
    <source>
        <dbReference type="PROSITE" id="PS50109"/>
    </source>
</evidence>
<feature type="transmembrane region" description="Helical" evidence="1">
    <location>
        <begin position="71"/>
        <end position="94"/>
    </location>
</feature>
<gene>
    <name evidence="3" type="ORF">GCM10009105_32610</name>
</gene>
<evidence type="ECO:0000313" key="3">
    <source>
        <dbReference type="EMBL" id="GAA0721891.1"/>
    </source>
</evidence>
<feature type="transmembrane region" description="Helical" evidence="1">
    <location>
        <begin position="37"/>
        <end position="59"/>
    </location>
</feature>
<name>A0ABN1IVH5_9GAMM</name>